<name>A0A1I0S0D7_9RHOB</name>
<reference evidence="3 4" key="1">
    <citation type="submission" date="2016-10" db="EMBL/GenBank/DDBJ databases">
        <authorList>
            <person name="de Groot N.N."/>
        </authorList>
    </citation>
    <scope>NUCLEOTIDE SEQUENCE [LARGE SCALE GENOMIC DNA]</scope>
    <source>
        <strain evidence="3 4">DSM 17925</strain>
    </source>
</reference>
<dbReference type="InterPro" id="IPR000620">
    <property type="entry name" value="EamA_dom"/>
</dbReference>
<protein>
    <submittedName>
        <fullName evidence="3">S-adenosylmethionine uptake transporter</fullName>
    </submittedName>
</protein>
<evidence type="ECO:0000313" key="4">
    <source>
        <dbReference type="Proteomes" id="UP000199167"/>
    </source>
</evidence>
<accession>A0A1I0S0D7</accession>
<proteinExistence type="predicted"/>
<dbReference type="Proteomes" id="UP000199167">
    <property type="component" value="Unassembled WGS sequence"/>
</dbReference>
<organism evidence="3 4">
    <name type="scientific">Cognatiyoonia koreensis</name>
    <dbReference type="NCBI Taxonomy" id="364200"/>
    <lineage>
        <taxon>Bacteria</taxon>
        <taxon>Pseudomonadati</taxon>
        <taxon>Pseudomonadota</taxon>
        <taxon>Alphaproteobacteria</taxon>
        <taxon>Rhodobacterales</taxon>
        <taxon>Paracoccaceae</taxon>
        <taxon>Cognatiyoonia</taxon>
    </lineage>
</organism>
<dbReference type="InterPro" id="IPR037185">
    <property type="entry name" value="EmrE-like"/>
</dbReference>
<dbReference type="GO" id="GO:0016020">
    <property type="term" value="C:membrane"/>
    <property type="evidence" value="ECO:0007669"/>
    <property type="project" value="InterPro"/>
</dbReference>
<gene>
    <name evidence="3" type="ORF">SAMN04488515_3650</name>
</gene>
<feature type="transmembrane region" description="Helical" evidence="1">
    <location>
        <begin position="12"/>
        <end position="30"/>
    </location>
</feature>
<dbReference type="OrthoDB" id="7165334at2"/>
<dbReference type="AlphaFoldDB" id="A0A1I0S0D7"/>
<feature type="transmembrane region" description="Helical" evidence="1">
    <location>
        <begin position="36"/>
        <end position="58"/>
    </location>
</feature>
<feature type="transmembrane region" description="Helical" evidence="1">
    <location>
        <begin position="180"/>
        <end position="202"/>
    </location>
</feature>
<dbReference type="STRING" id="364200.SAMN04488515_3650"/>
<feature type="transmembrane region" description="Helical" evidence="1">
    <location>
        <begin position="151"/>
        <end position="168"/>
    </location>
</feature>
<feature type="transmembrane region" description="Helical" evidence="1">
    <location>
        <begin position="127"/>
        <end position="145"/>
    </location>
</feature>
<keyword evidence="4" id="KW-1185">Reference proteome</keyword>
<evidence type="ECO:0000313" key="3">
    <source>
        <dbReference type="EMBL" id="SEW47674.1"/>
    </source>
</evidence>
<feature type="transmembrane region" description="Helical" evidence="1">
    <location>
        <begin position="242"/>
        <end position="259"/>
    </location>
</feature>
<feature type="transmembrane region" description="Helical" evidence="1">
    <location>
        <begin position="70"/>
        <end position="92"/>
    </location>
</feature>
<dbReference type="SUPFAM" id="SSF103481">
    <property type="entry name" value="Multidrug resistance efflux transporter EmrE"/>
    <property type="match status" value="2"/>
</dbReference>
<dbReference type="EMBL" id="FOIZ01000004">
    <property type="protein sequence ID" value="SEW47674.1"/>
    <property type="molecule type" value="Genomic_DNA"/>
</dbReference>
<dbReference type="PANTHER" id="PTHR22911">
    <property type="entry name" value="ACYL-MALONYL CONDENSING ENZYME-RELATED"/>
    <property type="match status" value="1"/>
</dbReference>
<feature type="domain" description="EamA" evidence="2">
    <location>
        <begin position="151"/>
        <end position="278"/>
    </location>
</feature>
<dbReference type="PANTHER" id="PTHR22911:SF135">
    <property type="entry name" value="BLR4310 PROTEIN"/>
    <property type="match status" value="1"/>
</dbReference>
<sequence>MQISDNTRGALLMVGSMAAFTFNDAFMKALSGELPLFQAVFLRGLCVTLFLTILCAALGQLRLGFSRMDWWLIALRGLCEIAVAYLFITALFNMPIANVSAILQALPLTVSLAAALFFGEALGWRRLTAILIGFVGVVMIVQPGGEGFNIYALWVLAAVIGVTVRDLAARRMSRAVPSVMAALIAAVMVTVAAGVASAFIAWSPVTGASGIKVLAAAFFIIGGYVFSVSAMRIGDVSAVAPFRYTSLLVALVIGVVVFGELPNTIALVGAAIVVATGLFTLYREGRARRKIRAAEVFK</sequence>
<feature type="transmembrane region" description="Helical" evidence="1">
    <location>
        <begin position="98"/>
        <end position="118"/>
    </location>
</feature>
<evidence type="ECO:0000256" key="1">
    <source>
        <dbReference type="SAM" id="Phobius"/>
    </source>
</evidence>
<evidence type="ECO:0000259" key="2">
    <source>
        <dbReference type="Pfam" id="PF00892"/>
    </source>
</evidence>
<dbReference type="Pfam" id="PF00892">
    <property type="entry name" value="EamA"/>
    <property type="match status" value="2"/>
</dbReference>
<keyword evidence="1" id="KW-0472">Membrane</keyword>
<feature type="domain" description="EamA" evidence="2">
    <location>
        <begin position="8"/>
        <end position="141"/>
    </location>
</feature>
<feature type="transmembrane region" description="Helical" evidence="1">
    <location>
        <begin position="208"/>
        <end position="230"/>
    </location>
</feature>
<keyword evidence="1" id="KW-1133">Transmembrane helix</keyword>
<dbReference type="Gene3D" id="1.10.3730.20">
    <property type="match status" value="1"/>
</dbReference>
<feature type="transmembrane region" description="Helical" evidence="1">
    <location>
        <begin position="265"/>
        <end position="282"/>
    </location>
</feature>
<keyword evidence="1" id="KW-0812">Transmembrane</keyword>